<dbReference type="PANTHER" id="PTHR45752:SF187">
    <property type="entry name" value="LEUCINE-RICH REPEAT AND IQ DOMAIN-CONTAINING PROTEIN 4"/>
    <property type="match status" value="1"/>
</dbReference>
<dbReference type="Gene3D" id="1.10.1330.10">
    <property type="entry name" value="Dockerin domain"/>
    <property type="match status" value="1"/>
</dbReference>
<dbReference type="InterPro" id="IPR018247">
    <property type="entry name" value="EF_Hand_1_Ca_BS"/>
</dbReference>
<evidence type="ECO:0000256" key="1">
    <source>
        <dbReference type="SAM" id="SignalP"/>
    </source>
</evidence>
<feature type="signal peptide" evidence="1">
    <location>
        <begin position="1"/>
        <end position="30"/>
    </location>
</feature>
<dbReference type="InterPro" id="IPR050715">
    <property type="entry name" value="LRR-SigEffector_domain"/>
</dbReference>
<dbReference type="Proteomes" id="UP000437446">
    <property type="component" value="Unassembled WGS sequence"/>
</dbReference>
<keyword evidence="1" id="KW-0732">Signal</keyword>
<comment type="caution">
    <text evidence="2">The sequence shown here is derived from an EMBL/GenBank/DDBJ whole genome shotgun (WGS) entry which is preliminary data.</text>
</comment>
<dbReference type="NCBIfam" id="TIGR04183">
    <property type="entry name" value="Por_Secre_tail"/>
    <property type="match status" value="1"/>
</dbReference>
<proteinExistence type="predicted"/>
<feature type="chain" id="PRO_5029737544" evidence="1">
    <location>
        <begin position="31"/>
        <end position="1507"/>
    </location>
</feature>
<dbReference type="GO" id="GO:0000272">
    <property type="term" value="P:polysaccharide catabolic process"/>
    <property type="evidence" value="ECO:0007669"/>
    <property type="project" value="InterPro"/>
</dbReference>
<dbReference type="Gene3D" id="3.80.10.10">
    <property type="entry name" value="Ribonuclease Inhibitor"/>
    <property type="match status" value="3"/>
</dbReference>
<reference evidence="2 3" key="1">
    <citation type="journal article" date="2019" name="Nat. Med.">
        <title>A library of human gut bacterial isolates paired with longitudinal multiomics data enables mechanistic microbiome research.</title>
        <authorList>
            <person name="Poyet M."/>
            <person name="Groussin M."/>
            <person name="Gibbons S.M."/>
            <person name="Avila-Pacheco J."/>
            <person name="Jiang X."/>
            <person name="Kearney S.M."/>
            <person name="Perrotta A.R."/>
            <person name="Berdy B."/>
            <person name="Zhao S."/>
            <person name="Lieberman T.D."/>
            <person name="Swanson P.K."/>
            <person name="Smith M."/>
            <person name="Roesemann S."/>
            <person name="Alexander J.E."/>
            <person name="Rich S.A."/>
            <person name="Livny J."/>
            <person name="Vlamakis H."/>
            <person name="Clish C."/>
            <person name="Bullock K."/>
            <person name="Deik A."/>
            <person name="Scott J."/>
            <person name="Pierce K.A."/>
            <person name="Xavier R.J."/>
            <person name="Alm E.J."/>
        </authorList>
    </citation>
    <scope>NUCLEOTIDE SEQUENCE [LARGE SCALE GENOMIC DNA]</scope>
    <source>
        <strain evidence="2 3">BIOML-A25</strain>
    </source>
</reference>
<sequence length="1507" mass="168916">MLMHRFTTFKRMVLLMLMCMAATWCLPVKAAVVESNGYRIEGFSEDAYLSYNWEQSDRFCSIYVPEGAPKDVYLSFKLDDPSWGSDFRLSIMDKGESDSKGELLVPFSLDGDHYSFHYSIFQTVGKEMIDRKYSYTVSLYETQDTTASEPLASFAGSYEIKMPVQVSVSPNNIRGELNKAVPFTVRITANQFAGQKAMLNFVKLEGMTITCDELTDQNKSDKWAFAINSLQDVTYHFTLTCTTETRQGFEVRLENDEGNLLVDGNCWISVSIPFAISDGDIAGLQKIADDNNSDFLKEYITNKGYMNPENDSIQIYLDENISPARIHNLNLMMHSLRTLDVSAFDSLEYLIVNDASITSLDLSTLKRLKSVGLYNTGITNLNNVELPDNPELEVRGNIDLPLGVQVSEYEYQLISGTQVDLSAYATMNGEQANFVWKKRVEGRETVVEWKQTAPGIFTVPNPDEADEGKYVRYLCEISSSKYPEWKIRTYDIQLVRGAINYSEDDIQLLKKLAAANPDCHELQQFVADSVKGWEEKWDDNFNGDPNRKVAVDWNYATPARISKLRIRDMGTVKNLDLSGFTELTYIDVCDLAQWINGANVGLEALDLTKNTKLRYLAANGNRVLQVLNLSGLAVLEEVQIGGCNKLENLDLSTSKSTLKRLNISSCKATVNLAELSALEYCYISSTTQYADYIAMLPQSIQGLDCNYTNYPLLDFTKYPNLKSYGVPQQIESLDISKTSLRNVQMEASRVRYSTFTPNQYTEQYSCQGGSHITIPDLKESAESWKETIYDIAVGDTVDLSSEAEINGVQSQYIWVDEYDRTESIGVFIPVPDEPGKFVYNGGGRPGVYYFCIISNEKYCEYSEINRWRGWRLETFRIKLPEIKAGYAQAEVEALKAIVDNTDSPALKQWWESEAWKSNEQQNQGKRFQVWWMLNEETHVYHVEALQLRELGDTLTTLDVSAFKEMISLDCDQSGLSELSVKNNNKLRYLQINSSPELATLILPDEKTNLETLYCLYNNGLETLNVADYTNLKTLNLRSCESLTSVGDLSRLANLEYLWLNYTMLEPIDINNYPNIKKLGVPRKTKTIDISGAGQLTELDVNGSLLKYSTVTPKEDMSCTIKGSTYMDDIPGALSKAPEYSEIQPYYLFPADKTFNIGAEFGKFDNTETTATARKAHSGDPARSVVVVDKLGDMQSYSIEGGKIHDEVEIIFTNTTYPDWKMTLSGQIISCDGDANLDTKVDVRDVPVTVNHITQSEDALPYDRFGFYEADLNNDNNVDVTDLQGIINLILKPQTKGANILADGYIPTVELSAENGYLYMDAEVPVASLQLELTGMTQAEPLLGKAAALTQASTVGDTTHIIGYSLKNVTIPAGKSVLMKFPEGARLAKAVFADEKARSLEVRTKGDIATSNETIRIIGSHEVANYPNPFRTTTTLAYTLDTEADAVELQVYNFNGAQVDIVQGLGTQAGENRCTYTTHLGSGMYVYRLAISRQGTIRYSKSNTFIIK</sequence>
<dbReference type="PROSITE" id="PS00018">
    <property type="entry name" value="EF_HAND_1"/>
    <property type="match status" value="1"/>
</dbReference>
<dbReference type="SUPFAM" id="SSF63446">
    <property type="entry name" value="Type I dockerin domain"/>
    <property type="match status" value="1"/>
</dbReference>
<gene>
    <name evidence="2" type="ORF">GMD66_12730</name>
</gene>
<dbReference type="PANTHER" id="PTHR45752">
    <property type="entry name" value="LEUCINE-RICH REPEAT-CONTAINING"/>
    <property type="match status" value="1"/>
</dbReference>
<organism evidence="2 3">
    <name type="scientific">Parabacteroides merdae</name>
    <dbReference type="NCBI Taxonomy" id="46503"/>
    <lineage>
        <taxon>Bacteria</taxon>
        <taxon>Pseudomonadati</taxon>
        <taxon>Bacteroidota</taxon>
        <taxon>Bacteroidia</taxon>
        <taxon>Bacteroidales</taxon>
        <taxon>Tannerellaceae</taxon>
        <taxon>Parabacteroides</taxon>
    </lineage>
</organism>
<dbReference type="InterPro" id="IPR036439">
    <property type="entry name" value="Dockerin_dom_sf"/>
</dbReference>
<dbReference type="InterPro" id="IPR032675">
    <property type="entry name" value="LRR_dom_sf"/>
</dbReference>
<dbReference type="SUPFAM" id="SSF52058">
    <property type="entry name" value="L domain-like"/>
    <property type="match status" value="2"/>
</dbReference>
<dbReference type="EMBL" id="WNCR01000005">
    <property type="protein sequence ID" value="MTU30057.1"/>
    <property type="molecule type" value="Genomic_DNA"/>
</dbReference>
<dbReference type="InterPro" id="IPR026444">
    <property type="entry name" value="Secre_tail"/>
</dbReference>
<name>A0A7K1HGK1_9BACT</name>
<accession>A0A7K1HGK1</accession>
<protein>
    <submittedName>
        <fullName evidence="2">T9SS type A sorting domain-containing protein</fullName>
    </submittedName>
</protein>
<evidence type="ECO:0000313" key="2">
    <source>
        <dbReference type="EMBL" id="MTU30057.1"/>
    </source>
</evidence>
<evidence type="ECO:0000313" key="3">
    <source>
        <dbReference type="Proteomes" id="UP000437446"/>
    </source>
</evidence>